<organism evidence="1 2">
    <name type="scientific">Aliikangiella coralliicola</name>
    <dbReference type="NCBI Taxonomy" id="2592383"/>
    <lineage>
        <taxon>Bacteria</taxon>
        <taxon>Pseudomonadati</taxon>
        <taxon>Pseudomonadota</taxon>
        <taxon>Gammaproteobacteria</taxon>
        <taxon>Oceanospirillales</taxon>
        <taxon>Pleioneaceae</taxon>
        <taxon>Aliikangiella</taxon>
    </lineage>
</organism>
<keyword evidence="2" id="KW-1185">Reference proteome</keyword>
<dbReference type="Proteomes" id="UP000315439">
    <property type="component" value="Unassembled WGS sequence"/>
</dbReference>
<reference evidence="1 2" key="1">
    <citation type="submission" date="2019-07" db="EMBL/GenBank/DDBJ databases">
        <title>Draft genome for Aliikangiella sp. M105.</title>
        <authorList>
            <person name="Wang G."/>
        </authorList>
    </citation>
    <scope>NUCLEOTIDE SEQUENCE [LARGE SCALE GENOMIC DNA]</scope>
    <source>
        <strain evidence="1 2">M105</strain>
    </source>
</reference>
<gene>
    <name evidence="1" type="ORF">FLL46_15805</name>
</gene>
<protein>
    <submittedName>
        <fullName evidence="1">Uncharacterized protein</fullName>
    </submittedName>
</protein>
<accession>A0A545UA82</accession>
<sequence length="156" mass="18112">MIKEIFEHIKRRFEHDSDQPESPASDTSSLTQLTTEKIKALIADLNNAQPIFTEAGFIMEQLDIEIGLIPKLTPHFRQLKEISKQEEDQLLNQLNDRRLIKFILISLFKSSRMKSLLENADMYFHGIEIDITATPSVRTVFKREHSVAETYDITKH</sequence>
<dbReference type="OrthoDB" id="6197326at2"/>
<evidence type="ECO:0000313" key="1">
    <source>
        <dbReference type="EMBL" id="TQV86384.1"/>
    </source>
</evidence>
<dbReference type="RefSeq" id="WP_142932307.1">
    <property type="nucleotide sequence ID" value="NZ_ML660166.1"/>
</dbReference>
<dbReference type="AlphaFoldDB" id="A0A545UA82"/>
<proteinExistence type="predicted"/>
<name>A0A545UA82_9GAMM</name>
<evidence type="ECO:0000313" key="2">
    <source>
        <dbReference type="Proteomes" id="UP000315439"/>
    </source>
</evidence>
<comment type="caution">
    <text evidence="1">The sequence shown here is derived from an EMBL/GenBank/DDBJ whole genome shotgun (WGS) entry which is preliminary data.</text>
</comment>
<dbReference type="EMBL" id="VIKS01000010">
    <property type="protein sequence ID" value="TQV86384.1"/>
    <property type="molecule type" value="Genomic_DNA"/>
</dbReference>